<evidence type="ECO:0000256" key="2">
    <source>
        <dbReference type="ARBA" id="ARBA00004162"/>
    </source>
</evidence>
<evidence type="ECO:0000256" key="10">
    <source>
        <dbReference type="RuleBase" id="RU364125"/>
    </source>
</evidence>
<keyword evidence="12" id="KW-1185">Reference proteome</keyword>
<organism evidence="11 12">
    <name type="scientific">Paenibacillus thermoaerophilus</name>
    <dbReference type="NCBI Taxonomy" id="1215385"/>
    <lineage>
        <taxon>Bacteria</taxon>
        <taxon>Bacillati</taxon>
        <taxon>Bacillota</taxon>
        <taxon>Bacilli</taxon>
        <taxon>Bacillales</taxon>
        <taxon>Paenibacillaceae</taxon>
        <taxon>Paenibacillus</taxon>
    </lineage>
</organism>
<evidence type="ECO:0000313" key="12">
    <source>
        <dbReference type="Proteomes" id="UP001596528"/>
    </source>
</evidence>
<dbReference type="Pfam" id="PF03748">
    <property type="entry name" value="FliL"/>
    <property type="match status" value="1"/>
</dbReference>
<evidence type="ECO:0000256" key="3">
    <source>
        <dbReference type="ARBA" id="ARBA00008281"/>
    </source>
</evidence>
<comment type="similarity">
    <text evidence="3 10">Belongs to the FliL family.</text>
</comment>
<dbReference type="Proteomes" id="UP001596528">
    <property type="component" value="Unassembled WGS sequence"/>
</dbReference>
<keyword evidence="6 10" id="KW-0812">Transmembrane</keyword>
<evidence type="ECO:0000256" key="6">
    <source>
        <dbReference type="ARBA" id="ARBA00022692"/>
    </source>
</evidence>
<evidence type="ECO:0000256" key="4">
    <source>
        <dbReference type="ARBA" id="ARBA00022475"/>
    </source>
</evidence>
<keyword evidence="8 10" id="KW-1133">Transmembrane helix</keyword>
<dbReference type="EMBL" id="JBHTGQ010000017">
    <property type="protein sequence ID" value="MFC7749749.1"/>
    <property type="molecule type" value="Genomic_DNA"/>
</dbReference>
<feature type="transmembrane region" description="Helical" evidence="10">
    <location>
        <begin position="6"/>
        <end position="28"/>
    </location>
</feature>
<dbReference type="PANTHER" id="PTHR35091:SF2">
    <property type="entry name" value="FLAGELLAR PROTEIN FLIL"/>
    <property type="match status" value="1"/>
</dbReference>
<dbReference type="InterPro" id="IPR005503">
    <property type="entry name" value="FliL"/>
</dbReference>
<dbReference type="PANTHER" id="PTHR35091">
    <property type="entry name" value="FLAGELLAR PROTEIN FLIL"/>
    <property type="match status" value="1"/>
</dbReference>
<accession>A0ABW2V0R4</accession>
<evidence type="ECO:0000313" key="11">
    <source>
        <dbReference type="EMBL" id="MFC7749749.1"/>
    </source>
</evidence>
<keyword evidence="4 10" id="KW-1003">Cell membrane</keyword>
<keyword evidence="11" id="KW-0969">Cilium</keyword>
<sequence length="161" mass="18037">MLQNKLFQWLIIVLISITLIALAGFVLWDYMERNNQSSDPAQQAQDAVAGVKPKPLSASEQKELTVPINDITTNLAEKNQFVKVSFAFLLDGKKAKEEFEQLDFKVKDTILRTLADLKAEQIQGNQGYDLLTSTLMNKLNSMLTQGKVAQVFITYINIAGQ</sequence>
<evidence type="ECO:0000256" key="5">
    <source>
        <dbReference type="ARBA" id="ARBA00022500"/>
    </source>
</evidence>
<keyword evidence="7 10" id="KW-0283">Flagellar rotation</keyword>
<evidence type="ECO:0000256" key="7">
    <source>
        <dbReference type="ARBA" id="ARBA00022779"/>
    </source>
</evidence>
<reference evidence="12" key="1">
    <citation type="journal article" date="2019" name="Int. J. Syst. Evol. Microbiol.">
        <title>The Global Catalogue of Microorganisms (GCM) 10K type strain sequencing project: providing services to taxonomists for standard genome sequencing and annotation.</title>
        <authorList>
            <consortium name="The Broad Institute Genomics Platform"/>
            <consortium name="The Broad Institute Genome Sequencing Center for Infectious Disease"/>
            <person name="Wu L."/>
            <person name="Ma J."/>
        </authorList>
    </citation>
    <scope>NUCLEOTIDE SEQUENCE [LARGE SCALE GENOMIC DNA]</scope>
    <source>
        <strain evidence="12">JCM 18657</strain>
    </source>
</reference>
<evidence type="ECO:0000256" key="1">
    <source>
        <dbReference type="ARBA" id="ARBA00002254"/>
    </source>
</evidence>
<keyword evidence="11" id="KW-0282">Flagellum</keyword>
<keyword evidence="9 10" id="KW-0472">Membrane</keyword>
<evidence type="ECO:0000256" key="8">
    <source>
        <dbReference type="ARBA" id="ARBA00022989"/>
    </source>
</evidence>
<protein>
    <recommendedName>
        <fullName evidence="10">Flagellar protein FliL</fullName>
    </recommendedName>
</protein>
<keyword evidence="5 10" id="KW-0145">Chemotaxis</keyword>
<comment type="subcellular location">
    <subcellularLocation>
        <location evidence="2">Cell membrane</location>
        <topology evidence="2">Single-pass membrane protein</topology>
    </subcellularLocation>
</comment>
<gene>
    <name evidence="11" type="ORF">ACFQWB_07340</name>
</gene>
<dbReference type="RefSeq" id="WP_246068152.1">
    <property type="nucleotide sequence ID" value="NZ_JBHTGQ010000017.1"/>
</dbReference>
<keyword evidence="11" id="KW-0966">Cell projection</keyword>
<comment type="caution">
    <text evidence="11">The sequence shown here is derived from an EMBL/GenBank/DDBJ whole genome shotgun (WGS) entry which is preliminary data.</text>
</comment>
<proteinExistence type="inferred from homology"/>
<evidence type="ECO:0000256" key="9">
    <source>
        <dbReference type="ARBA" id="ARBA00023136"/>
    </source>
</evidence>
<comment type="function">
    <text evidence="1 10">Controls the rotational direction of flagella during chemotaxis.</text>
</comment>
<name>A0ABW2V0R4_9BACL</name>